<name>A0A948TI98_9GAMM</name>
<dbReference type="AlphaFoldDB" id="A0A948TI98"/>
<dbReference type="SMART" id="SM00749">
    <property type="entry name" value="BON"/>
    <property type="match status" value="1"/>
</dbReference>
<dbReference type="PANTHER" id="PTHR34606">
    <property type="entry name" value="BON DOMAIN-CONTAINING PROTEIN"/>
    <property type="match status" value="1"/>
</dbReference>
<dbReference type="EMBL" id="JAHLFE010000220">
    <property type="protein sequence ID" value="MBU3845312.1"/>
    <property type="molecule type" value="Genomic_DNA"/>
</dbReference>
<dbReference type="InterPro" id="IPR051686">
    <property type="entry name" value="Lipoprotein_DolP"/>
</dbReference>
<comment type="caution">
    <text evidence="3">The sequence shown here is derived from an EMBL/GenBank/DDBJ whole genome shotgun (WGS) entry which is preliminary data.</text>
</comment>
<evidence type="ECO:0000259" key="2">
    <source>
        <dbReference type="PROSITE" id="PS50914"/>
    </source>
</evidence>
<feature type="domain" description="BON" evidence="2">
    <location>
        <begin position="56"/>
        <end position="127"/>
    </location>
</feature>
<dbReference type="PROSITE" id="PS50914">
    <property type="entry name" value="BON"/>
    <property type="match status" value="2"/>
</dbReference>
<organism evidence="3 4">
    <name type="scientific">Candidatus Anaerobiospirillum pullicola</name>
    <dbReference type="NCBI Taxonomy" id="2838451"/>
    <lineage>
        <taxon>Bacteria</taxon>
        <taxon>Pseudomonadati</taxon>
        <taxon>Pseudomonadota</taxon>
        <taxon>Gammaproteobacteria</taxon>
        <taxon>Aeromonadales</taxon>
        <taxon>Succinivibrionaceae</taxon>
        <taxon>Anaerobiospirillum</taxon>
    </lineage>
</organism>
<dbReference type="InterPro" id="IPR007055">
    <property type="entry name" value="BON_dom"/>
</dbReference>
<evidence type="ECO:0000313" key="3">
    <source>
        <dbReference type="EMBL" id="MBU3845312.1"/>
    </source>
</evidence>
<evidence type="ECO:0000256" key="1">
    <source>
        <dbReference type="ARBA" id="ARBA00022729"/>
    </source>
</evidence>
<dbReference type="InterPro" id="IPR014004">
    <property type="entry name" value="Transpt-assoc_nodulatn_dom_bac"/>
</dbReference>
<evidence type="ECO:0000313" key="4">
    <source>
        <dbReference type="Proteomes" id="UP000733611"/>
    </source>
</evidence>
<accession>A0A948TI98</accession>
<protein>
    <submittedName>
        <fullName evidence="3">BON domain-containing protein</fullName>
    </submittedName>
</protein>
<dbReference type="Proteomes" id="UP000733611">
    <property type="component" value="Unassembled WGS sequence"/>
</dbReference>
<proteinExistence type="predicted"/>
<keyword evidence="1" id="KW-0732">Signal</keyword>
<reference evidence="3" key="2">
    <citation type="submission" date="2021-04" db="EMBL/GenBank/DDBJ databases">
        <authorList>
            <person name="Gilroy R."/>
        </authorList>
    </citation>
    <scope>NUCLEOTIDE SEQUENCE</scope>
    <source>
        <strain evidence="3">378</strain>
    </source>
</reference>
<dbReference type="PANTHER" id="PTHR34606:SF4">
    <property type="entry name" value="OUTER MEMBRANE LIPOPROTEIN DOLP"/>
    <property type="match status" value="1"/>
</dbReference>
<feature type="domain" description="BON" evidence="2">
    <location>
        <begin position="136"/>
        <end position="206"/>
    </location>
</feature>
<dbReference type="Pfam" id="PF04972">
    <property type="entry name" value="BON"/>
    <property type="match status" value="2"/>
</dbReference>
<gene>
    <name evidence="3" type="ORF">H9847_10710</name>
</gene>
<reference evidence="3" key="1">
    <citation type="journal article" date="2021" name="PeerJ">
        <title>Extensive microbial diversity within the chicken gut microbiome revealed by metagenomics and culture.</title>
        <authorList>
            <person name="Gilroy R."/>
            <person name="Ravi A."/>
            <person name="Getino M."/>
            <person name="Pursley I."/>
            <person name="Horton D.L."/>
            <person name="Alikhan N.F."/>
            <person name="Baker D."/>
            <person name="Gharbi K."/>
            <person name="Hall N."/>
            <person name="Watson M."/>
            <person name="Adriaenssens E.M."/>
            <person name="Foster-Nyarko E."/>
            <person name="Jarju S."/>
            <person name="Secka A."/>
            <person name="Antonio M."/>
            <person name="Oren A."/>
            <person name="Chaudhuri R.R."/>
            <person name="La Ragione R."/>
            <person name="Hildebrand F."/>
            <person name="Pallen M.J."/>
        </authorList>
    </citation>
    <scope>NUCLEOTIDE SEQUENCE</scope>
    <source>
        <strain evidence="3">378</strain>
    </source>
</reference>
<sequence>MRKSATALALKKAILVGTVACALPVMLNGCGALLVAGGAGGVAASQDSRGFSTMLYDETLEQESYKILKNNTLLSQPEEMHVTITAFNGNVLLTGQSVNRDYIKWVVKQIEQLEHVRKVYNYVTLQKPVPASVTSHDAWITSKVKSQLLFGKGIDSNNIKVVTENGKVFLMGIVTHDAANRAINTTLGVDGVLRVYHIFDYVSTTPGNEGTADERLNVTPVKGKKSDYYNQAPQGNTNYGESNPAVYGQSLPPVQGRTVTGTNDSTYVPPVQSQQNGGAYIIEDTPVTEPLVTPGTPGALVY</sequence>